<name>A0AAW3ZL06_9GAMM</name>
<sequence length="160" mass="17632">MLALVFLVGLGTTQMMGDVLGWPGLKGLAAATQVAPAMKVFTAHQGYETHAAQFALHWRDTAGVDHTRVLDPTTYSRVRGPYNRRNVYGAALAYGPVLRHDSRTRAMQESVTRYAFCSPGTLRNELGLPADASHLRISVLPIRTDARKDLEYSWEVGCDD</sequence>
<keyword evidence="2" id="KW-1185">Reference proteome</keyword>
<dbReference type="AlphaFoldDB" id="A0AAW3ZL06"/>
<dbReference type="Proteomes" id="UP000613768">
    <property type="component" value="Unassembled WGS sequence"/>
</dbReference>
<proteinExistence type="predicted"/>
<organism evidence="1 2">
    <name type="scientific">Pseudomarimonas arenosa</name>
    <dbReference type="NCBI Taxonomy" id="2774145"/>
    <lineage>
        <taxon>Bacteria</taxon>
        <taxon>Pseudomonadati</taxon>
        <taxon>Pseudomonadota</taxon>
        <taxon>Gammaproteobacteria</taxon>
        <taxon>Lysobacterales</taxon>
        <taxon>Lysobacteraceae</taxon>
        <taxon>Pseudomarimonas</taxon>
    </lineage>
</organism>
<evidence type="ECO:0000313" key="2">
    <source>
        <dbReference type="Proteomes" id="UP000613768"/>
    </source>
</evidence>
<gene>
    <name evidence="1" type="ORF">IFO71_04480</name>
</gene>
<evidence type="ECO:0000313" key="1">
    <source>
        <dbReference type="EMBL" id="MBD8524991.1"/>
    </source>
</evidence>
<dbReference type="EMBL" id="JACYTR010000006">
    <property type="protein sequence ID" value="MBD8524991.1"/>
    <property type="molecule type" value="Genomic_DNA"/>
</dbReference>
<comment type="caution">
    <text evidence="1">The sequence shown here is derived from an EMBL/GenBank/DDBJ whole genome shotgun (WGS) entry which is preliminary data.</text>
</comment>
<reference evidence="1 2" key="1">
    <citation type="submission" date="2020-09" db="EMBL/GenBank/DDBJ databases">
        <title>Pseudoxanthomonas sp. CAU 1598 isolated from sand of Yaerae Beach.</title>
        <authorList>
            <person name="Kim W."/>
        </authorList>
    </citation>
    <scope>NUCLEOTIDE SEQUENCE [LARGE SCALE GENOMIC DNA]</scope>
    <source>
        <strain evidence="1 2">CAU 1598</strain>
    </source>
</reference>
<accession>A0AAW3ZL06</accession>
<protein>
    <submittedName>
        <fullName evidence="1">Uncharacterized protein</fullName>
    </submittedName>
</protein>